<reference evidence="2 3" key="1">
    <citation type="submission" date="2024-04" db="EMBL/GenBank/DDBJ databases">
        <authorList>
            <person name="Fracassetti M."/>
        </authorList>
    </citation>
    <scope>NUCLEOTIDE SEQUENCE [LARGE SCALE GENOMIC DNA]</scope>
</reference>
<dbReference type="CDD" id="cd07816">
    <property type="entry name" value="Bet_v1-like"/>
    <property type="match status" value="1"/>
</dbReference>
<evidence type="ECO:0000313" key="2">
    <source>
        <dbReference type="EMBL" id="CAL1377823.1"/>
    </source>
</evidence>
<dbReference type="SUPFAM" id="SSF55961">
    <property type="entry name" value="Bet v1-like"/>
    <property type="match status" value="1"/>
</dbReference>
<dbReference type="GO" id="GO:0006952">
    <property type="term" value="P:defense response"/>
    <property type="evidence" value="ECO:0007669"/>
    <property type="project" value="InterPro"/>
</dbReference>
<dbReference type="Proteomes" id="UP001497516">
    <property type="component" value="Chromosome 3"/>
</dbReference>
<accession>A0AAV2DW22</accession>
<dbReference type="AlphaFoldDB" id="A0AAV2DW22"/>
<dbReference type="PANTHER" id="PTHR31907">
    <property type="entry name" value="MLP-LIKE PROTEIN 423"/>
    <property type="match status" value="1"/>
</dbReference>
<evidence type="ECO:0000313" key="3">
    <source>
        <dbReference type="Proteomes" id="UP001497516"/>
    </source>
</evidence>
<sequence>MLITSLPPHTTTNATTVKESNQVRKMSNLLCGKLEACFAIRLPASQHHDIFSGRPHHVSSMAPTKIKNCALHEGDFGKKGSIVIWDYVHDEVHKVAKELVEDIDDANFSTTFKVIEGNLLKEYKEFKIVVKATPKSENTSLIHWTMEYEKLNEDVPEPFSVLKFLVHLSKDIDDHHTKK</sequence>
<dbReference type="SMART" id="SM01037">
    <property type="entry name" value="Bet_v_1"/>
    <property type="match status" value="1"/>
</dbReference>
<protein>
    <recommendedName>
        <fullName evidence="1">Bet v I/Major latex protein domain-containing protein</fullName>
    </recommendedName>
</protein>
<proteinExistence type="predicted"/>
<dbReference type="InterPro" id="IPR051761">
    <property type="entry name" value="MLP-like_ligand-binding"/>
</dbReference>
<dbReference type="InterPro" id="IPR000916">
    <property type="entry name" value="Bet_v_I/MLP"/>
</dbReference>
<gene>
    <name evidence="2" type="ORF">LTRI10_LOCUS19446</name>
</gene>
<organism evidence="2 3">
    <name type="scientific">Linum trigynum</name>
    <dbReference type="NCBI Taxonomy" id="586398"/>
    <lineage>
        <taxon>Eukaryota</taxon>
        <taxon>Viridiplantae</taxon>
        <taxon>Streptophyta</taxon>
        <taxon>Embryophyta</taxon>
        <taxon>Tracheophyta</taxon>
        <taxon>Spermatophyta</taxon>
        <taxon>Magnoliopsida</taxon>
        <taxon>eudicotyledons</taxon>
        <taxon>Gunneridae</taxon>
        <taxon>Pentapetalae</taxon>
        <taxon>rosids</taxon>
        <taxon>fabids</taxon>
        <taxon>Malpighiales</taxon>
        <taxon>Linaceae</taxon>
        <taxon>Linum</taxon>
    </lineage>
</organism>
<dbReference type="Pfam" id="PF00407">
    <property type="entry name" value="Bet_v_1"/>
    <property type="match status" value="1"/>
</dbReference>
<evidence type="ECO:0000259" key="1">
    <source>
        <dbReference type="SMART" id="SM01037"/>
    </source>
</evidence>
<keyword evidence="3" id="KW-1185">Reference proteome</keyword>
<dbReference type="InterPro" id="IPR023393">
    <property type="entry name" value="START-like_dom_sf"/>
</dbReference>
<feature type="domain" description="Bet v I/Major latex protein" evidence="1">
    <location>
        <begin position="29"/>
        <end position="179"/>
    </location>
</feature>
<dbReference type="EMBL" id="OZ034816">
    <property type="protein sequence ID" value="CAL1377823.1"/>
    <property type="molecule type" value="Genomic_DNA"/>
</dbReference>
<dbReference type="Gene3D" id="3.30.530.20">
    <property type="match status" value="1"/>
</dbReference>
<name>A0AAV2DW22_9ROSI</name>